<sequence length="395" mass="42491">MQGMPVLWLSFAIFSVSKPSVVVSSKPRRGKGWTNEASADRRQYIMKVSCLPGSTEDIDNIVYAQCPPHGVMSVLGRRRTMEDAVVAVPAFLSLPCYALENRKESTSSKASAGRCSFHFFGVYDGHGGSQAATFCKDRLHLALVEESKRVTKCAYCGGGISTDCEMQWQKVMAACFNKVDAEVGGGFCKGRECPVCAGSGACEEHHVVPDTVGSTAVVAVVGLCQIIVANCGDSRAVLSRGGKAIPLSSDHKPDREDELARVEAAGGRVIFWDSYRLLGVLAMSRAIGDRYLKPYVIADPEVTYTPRVQEDEFLILASDGLWSVLSNEAACDIVRKCMTGRCKVSLVCRSSCSTNLNSDDSLASAAASLLTKLAFARGSNDNISVVVVDLTEKKR</sequence>
<dbReference type="Proteomes" id="UP001162992">
    <property type="component" value="Chromosome 3"/>
</dbReference>
<accession>A0ACC2E383</accession>
<proteinExistence type="predicted"/>
<reference evidence="2" key="1">
    <citation type="journal article" date="2024" name="Proc. Natl. Acad. Sci. U.S.A.">
        <title>Extraordinary preservation of gene collinearity over three hundred million years revealed in homosporous lycophytes.</title>
        <authorList>
            <person name="Li C."/>
            <person name="Wickell D."/>
            <person name="Kuo L.Y."/>
            <person name="Chen X."/>
            <person name="Nie B."/>
            <person name="Liao X."/>
            <person name="Peng D."/>
            <person name="Ji J."/>
            <person name="Jenkins J."/>
            <person name="Williams M."/>
            <person name="Shu S."/>
            <person name="Plott C."/>
            <person name="Barry K."/>
            <person name="Rajasekar S."/>
            <person name="Grimwood J."/>
            <person name="Han X."/>
            <person name="Sun S."/>
            <person name="Hou Z."/>
            <person name="He W."/>
            <person name="Dai G."/>
            <person name="Sun C."/>
            <person name="Schmutz J."/>
            <person name="Leebens-Mack J.H."/>
            <person name="Li F.W."/>
            <person name="Wang L."/>
        </authorList>
    </citation>
    <scope>NUCLEOTIDE SEQUENCE [LARGE SCALE GENOMIC DNA]</scope>
    <source>
        <strain evidence="2">cv. PW_Plant_1</strain>
    </source>
</reference>
<evidence type="ECO:0000313" key="2">
    <source>
        <dbReference type="Proteomes" id="UP001162992"/>
    </source>
</evidence>
<evidence type="ECO:0000313" key="1">
    <source>
        <dbReference type="EMBL" id="KAJ7560970.1"/>
    </source>
</evidence>
<dbReference type="EMBL" id="CM055094">
    <property type="protein sequence ID" value="KAJ7560970.1"/>
    <property type="molecule type" value="Genomic_DNA"/>
</dbReference>
<organism evidence="1 2">
    <name type="scientific">Diphasiastrum complanatum</name>
    <name type="common">Issler's clubmoss</name>
    <name type="synonym">Lycopodium complanatum</name>
    <dbReference type="NCBI Taxonomy" id="34168"/>
    <lineage>
        <taxon>Eukaryota</taxon>
        <taxon>Viridiplantae</taxon>
        <taxon>Streptophyta</taxon>
        <taxon>Embryophyta</taxon>
        <taxon>Tracheophyta</taxon>
        <taxon>Lycopodiopsida</taxon>
        <taxon>Lycopodiales</taxon>
        <taxon>Lycopodiaceae</taxon>
        <taxon>Lycopodioideae</taxon>
        <taxon>Diphasiastrum</taxon>
    </lineage>
</organism>
<gene>
    <name evidence="1" type="ORF">O6H91_03G008100</name>
</gene>
<keyword evidence="2" id="KW-1185">Reference proteome</keyword>
<protein>
    <submittedName>
        <fullName evidence="1">Uncharacterized protein</fullName>
    </submittedName>
</protein>
<name>A0ACC2E383_DIPCM</name>
<comment type="caution">
    <text evidence="1">The sequence shown here is derived from an EMBL/GenBank/DDBJ whole genome shotgun (WGS) entry which is preliminary data.</text>
</comment>